<evidence type="ECO:0000256" key="2">
    <source>
        <dbReference type="RuleBase" id="RU367139"/>
    </source>
</evidence>
<proteinExistence type="inferred from homology"/>
<keyword evidence="2" id="KW-0788">Thiol protease</keyword>
<name>A0AAN8FVD0_TRICO</name>
<dbReference type="GO" id="GO:1990380">
    <property type="term" value="F:K48-linked deubiquitinase activity"/>
    <property type="evidence" value="ECO:0007669"/>
    <property type="project" value="UniProtKB-UniRule"/>
</dbReference>
<feature type="chain" id="PRO_5042840028" description="Ubiquitin carboxyl-terminal hydrolase" evidence="4">
    <location>
        <begin position="18"/>
        <end position="159"/>
    </location>
</feature>
<feature type="signal peptide" evidence="4">
    <location>
        <begin position="1"/>
        <end position="17"/>
    </location>
</feature>
<dbReference type="GO" id="GO:0036435">
    <property type="term" value="F:K48-linked polyubiquitin modification-dependent protein binding"/>
    <property type="evidence" value="ECO:0007669"/>
    <property type="project" value="UniProtKB-UniRule"/>
</dbReference>
<comment type="function">
    <text evidence="2">Hydrolase that can specifically remove 'Lys-48'-linked conjugated ubiquitin from proteins. Has exodeubiquitinase activity and has a preference for long polyubiquitin chains. May play a regulatory role at the level of protein turnover.</text>
</comment>
<dbReference type="GO" id="GO:0071108">
    <property type="term" value="P:protein K48-linked deubiquitination"/>
    <property type="evidence" value="ECO:0007669"/>
    <property type="project" value="TreeGrafter"/>
</dbReference>
<keyword evidence="4" id="KW-0732">Signal</keyword>
<dbReference type="EC" id="3.4.19.12" evidence="2"/>
<dbReference type="InterPro" id="IPR033979">
    <property type="entry name" value="MINDY_domain"/>
</dbReference>
<dbReference type="Proteomes" id="UP001331761">
    <property type="component" value="Unassembled WGS sequence"/>
</dbReference>
<keyword evidence="2" id="KW-0378">Hydrolase</keyword>
<dbReference type="PANTHER" id="PTHR18063:SF6">
    <property type="entry name" value="UBIQUITIN CARBOXYL-TERMINAL HYDROLASE"/>
    <property type="match status" value="1"/>
</dbReference>
<dbReference type="GO" id="GO:0071944">
    <property type="term" value="C:cell periphery"/>
    <property type="evidence" value="ECO:0007669"/>
    <property type="project" value="TreeGrafter"/>
</dbReference>
<evidence type="ECO:0000313" key="6">
    <source>
        <dbReference type="EMBL" id="KAK5986861.1"/>
    </source>
</evidence>
<dbReference type="GO" id="GO:0006508">
    <property type="term" value="P:proteolysis"/>
    <property type="evidence" value="ECO:0007669"/>
    <property type="project" value="UniProtKB-KW"/>
</dbReference>
<dbReference type="Pfam" id="PF04424">
    <property type="entry name" value="MINDY_DUB"/>
    <property type="match status" value="1"/>
</dbReference>
<evidence type="ECO:0000313" key="7">
    <source>
        <dbReference type="Proteomes" id="UP001331761"/>
    </source>
</evidence>
<dbReference type="GO" id="GO:0016807">
    <property type="term" value="F:cysteine-type carboxypeptidase activity"/>
    <property type="evidence" value="ECO:0007669"/>
    <property type="project" value="TreeGrafter"/>
</dbReference>
<dbReference type="PANTHER" id="PTHR18063">
    <property type="entry name" value="NF-E2 INDUCIBLE PROTEIN"/>
    <property type="match status" value="1"/>
</dbReference>
<comment type="similarity">
    <text evidence="1 2">Belongs to the MINDY deubiquitinase family. FAM63 subfamily.</text>
</comment>
<dbReference type="GO" id="GO:0004843">
    <property type="term" value="F:cysteine-type deubiquitinase activity"/>
    <property type="evidence" value="ECO:0007669"/>
    <property type="project" value="UniProtKB-UniRule"/>
</dbReference>
<comment type="caution">
    <text evidence="6">The sequence shown here is derived from an EMBL/GenBank/DDBJ whole genome shotgun (WGS) entry which is preliminary data.</text>
</comment>
<comment type="catalytic activity">
    <reaction evidence="2">
        <text>Thiol-dependent hydrolysis of ester, thioester, amide, peptide and isopeptide bonds formed by the C-terminal Gly of ubiquitin (a 76-residue protein attached to proteins as an intracellular targeting signal).</text>
        <dbReference type="EC" id="3.4.19.12"/>
    </reaction>
</comment>
<dbReference type="InterPro" id="IPR007518">
    <property type="entry name" value="MINDY"/>
</dbReference>
<reference evidence="6 7" key="1">
    <citation type="submission" date="2019-10" db="EMBL/GenBank/DDBJ databases">
        <title>Assembly and Annotation for the nematode Trichostrongylus colubriformis.</title>
        <authorList>
            <person name="Martin J."/>
        </authorList>
    </citation>
    <scope>NUCLEOTIDE SEQUENCE [LARGE SCALE GENOMIC DNA]</scope>
    <source>
        <strain evidence="6">G859</strain>
        <tissue evidence="6">Whole worm</tissue>
    </source>
</reference>
<accession>A0AAN8FVD0</accession>
<feature type="domain" description="MINDY deubiquitinase" evidence="5">
    <location>
        <begin position="8"/>
        <end position="44"/>
    </location>
</feature>
<evidence type="ECO:0000259" key="5">
    <source>
        <dbReference type="Pfam" id="PF04424"/>
    </source>
</evidence>
<feature type="compositionally biased region" description="Basic and acidic residues" evidence="3">
    <location>
        <begin position="82"/>
        <end position="95"/>
    </location>
</feature>
<organism evidence="6 7">
    <name type="scientific">Trichostrongylus colubriformis</name>
    <name type="common">Black scour worm</name>
    <dbReference type="NCBI Taxonomy" id="6319"/>
    <lineage>
        <taxon>Eukaryota</taxon>
        <taxon>Metazoa</taxon>
        <taxon>Ecdysozoa</taxon>
        <taxon>Nematoda</taxon>
        <taxon>Chromadorea</taxon>
        <taxon>Rhabditida</taxon>
        <taxon>Rhabditina</taxon>
        <taxon>Rhabditomorpha</taxon>
        <taxon>Strongyloidea</taxon>
        <taxon>Trichostrongylidae</taxon>
        <taxon>Trichostrongylus</taxon>
    </lineage>
</organism>
<keyword evidence="7" id="KW-1185">Reference proteome</keyword>
<feature type="region of interest" description="Disordered" evidence="3">
    <location>
        <begin position="82"/>
        <end position="126"/>
    </location>
</feature>
<evidence type="ECO:0000256" key="4">
    <source>
        <dbReference type="SAM" id="SignalP"/>
    </source>
</evidence>
<evidence type="ECO:0000256" key="3">
    <source>
        <dbReference type="SAM" id="MobiDB-lite"/>
    </source>
</evidence>
<dbReference type="EMBL" id="WIXE01000128">
    <property type="protein sequence ID" value="KAK5986861.1"/>
    <property type="molecule type" value="Genomic_DNA"/>
</dbReference>
<gene>
    <name evidence="6" type="ORF">GCK32_007988</name>
</gene>
<dbReference type="GO" id="GO:0140934">
    <property type="term" value="F:histone deubiquitinase activity"/>
    <property type="evidence" value="ECO:0007669"/>
    <property type="project" value="UniProtKB-UniRule"/>
</dbReference>
<sequence length="159" mass="17955">HFLFFFQDLLYLLVSDSGYVNEPSIVWESFNNVDGSSIFFASDFTIGSPRTSSATNVSPGPPCSTDVDFLLAQEMQACEEELARQESERAAREKAAVQNQHSPSPTDERRQNYERTPQRSNRPVVANTVTKDKKVGFFLSVSVYNPVIVICCGQRLMYW</sequence>
<dbReference type="GO" id="GO:0005829">
    <property type="term" value="C:cytosol"/>
    <property type="evidence" value="ECO:0007669"/>
    <property type="project" value="TreeGrafter"/>
</dbReference>
<evidence type="ECO:0000256" key="1">
    <source>
        <dbReference type="ARBA" id="ARBA00006616"/>
    </source>
</evidence>
<feature type="non-terminal residue" evidence="6">
    <location>
        <position position="1"/>
    </location>
</feature>
<dbReference type="AlphaFoldDB" id="A0AAN8FVD0"/>
<keyword evidence="2" id="KW-0645">Protease</keyword>
<protein>
    <recommendedName>
        <fullName evidence="2">Ubiquitin carboxyl-terminal hydrolase</fullName>
        <ecNumber evidence="2">3.4.19.12</ecNumber>
    </recommendedName>
</protein>
<keyword evidence="2" id="KW-0833">Ubl conjugation pathway</keyword>
<feature type="compositionally biased region" description="Basic and acidic residues" evidence="3">
    <location>
        <begin position="106"/>
        <end position="117"/>
    </location>
</feature>